<proteinExistence type="predicted"/>
<evidence type="ECO:0000313" key="2">
    <source>
        <dbReference type="Proteomes" id="UP000006671"/>
    </source>
</evidence>
<gene>
    <name evidence="1" type="ORF">NAEGRDRAFT_53000</name>
</gene>
<accession>D2VXD1</accession>
<dbReference type="GeneID" id="8858330"/>
<dbReference type="Proteomes" id="UP000006671">
    <property type="component" value="Unassembled WGS sequence"/>
</dbReference>
<evidence type="ECO:0000313" key="1">
    <source>
        <dbReference type="EMBL" id="EFC38486.1"/>
    </source>
</evidence>
<name>D2VXD1_NAEGR</name>
<protein>
    <submittedName>
        <fullName evidence="1">Predicted protein</fullName>
    </submittedName>
</protein>
<dbReference type="RefSeq" id="XP_002671230.1">
    <property type="nucleotide sequence ID" value="XM_002671184.1"/>
</dbReference>
<sequence length="207" mass="24528">MVIERCLIYIKRTKQMDSGVIEYQEKVMDFDALNNIPCLITFLKEEKYAIEVQRTTFIHKNDENVILTLDKATFEDDSSFVVFSMIADIESANYNHLFKEIAMIQPCRSIIIELISKVNPQLYNYLIKHGHVKDMDYKSMSEAEFEAGPEEAIERNKLAHSEKERMIKENEELDDEDKYSSEYIRMWFRSVLKYGLFKFKDDDEDNN</sequence>
<keyword evidence="2" id="KW-1185">Reference proteome</keyword>
<dbReference type="KEGG" id="ngr:NAEGRDRAFT_53000"/>
<dbReference type="VEuPathDB" id="AmoebaDB:NAEGRDRAFT_53000"/>
<reference evidence="1 2" key="1">
    <citation type="journal article" date="2010" name="Cell">
        <title>The genome of Naegleria gruberi illuminates early eukaryotic versatility.</title>
        <authorList>
            <person name="Fritz-Laylin L.K."/>
            <person name="Prochnik S.E."/>
            <person name="Ginger M.L."/>
            <person name="Dacks J.B."/>
            <person name="Carpenter M.L."/>
            <person name="Field M.C."/>
            <person name="Kuo A."/>
            <person name="Paredez A."/>
            <person name="Chapman J."/>
            <person name="Pham J."/>
            <person name="Shu S."/>
            <person name="Neupane R."/>
            <person name="Cipriano M."/>
            <person name="Mancuso J."/>
            <person name="Tu H."/>
            <person name="Salamov A."/>
            <person name="Lindquist E."/>
            <person name="Shapiro H."/>
            <person name="Lucas S."/>
            <person name="Grigoriev I.V."/>
            <person name="Cande W.Z."/>
            <person name="Fulton C."/>
            <person name="Rokhsar D.S."/>
            <person name="Dawson S.C."/>
        </authorList>
    </citation>
    <scope>NUCLEOTIDE SEQUENCE [LARGE SCALE GENOMIC DNA]</scope>
    <source>
        <strain evidence="1 2">NEG-M</strain>
    </source>
</reference>
<dbReference type="AlphaFoldDB" id="D2VXD1"/>
<dbReference type="OrthoDB" id="10498292at2759"/>
<dbReference type="InParanoid" id="D2VXD1"/>
<organism evidence="2">
    <name type="scientific">Naegleria gruberi</name>
    <name type="common">Amoeba</name>
    <dbReference type="NCBI Taxonomy" id="5762"/>
    <lineage>
        <taxon>Eukaryota</taxon>
        <taxon>Discoba</taxon>
        <taxon>Heterolobosea</taxon>
        <taxon>Tetramitia</taxon>
        <taxon>Eutetramitia</taxon>
        <taxon>Vahlkampfiidae</taxon>
        <taxon>Naegleria</taxon>
    </lineage>
</organism>
<dbReference type="EMBL" id="GG738907">
    <property type="protein sequence ID" value="EFC38486.1"/>
    <property type="molecule type" value="Genomic_DNA"/>
</dbReference>